<dbReference type="InterPro" id="IPR001910">
    <property type="entry name" value="Inosine/uridine_hydrolase_dom"/>
</dbReference>
<keyword evidence="1" id="KW-0378">Hydrolase</keyword>
<name>T0GRR4_9SPHN</name>
<gene>
    <name evidence="4" type="ORF">L288_14875</name>
</gene>
<keyword evidence="5" id="KW-1185">Reference proteome</keyword>
<proteinExistence type="predicted"/>
<sequence length="343" mass="36380">MIKAVIAAGACSGAIASPGGAETAAASLAKPFSPAAGPRSRLLFVNDLAGDLDGLYALVHAILTPTSELRGIVATGTGNPGESAAKAVDMAEEVLELMNLAGKVKVHAGAARKMAEPTVPVRSPGTQAIIDEAKRTDTDLPLFVAVGGGLTEVASALLLEPSIANRFTLVWIGGDSYPEGGTGEYNFNIDRLAAQYVFNQSAVPIWQVPRSAYATCLVSASELQAFVAPHGRIGAWLYQKVVDAPAQYRNILNMGETWTMGDNPLVLLTSLADWPPSAQARPFRYERHGSSASEEVIAPALNSDGTFTVRNEGRKIRIFKSIDNRMMFNDLFAKLRIHYPAAG</sequence>
<organism evidence="4 5">
    <name type="scientific">Sphingobium quisquiliarum P25</name>
    <dbReference type="NCBI Taxonomy" id="1329909"/>
    <lineage>
        <taxon>Bacteria</taxon>
        <taxon>Pseudomonadati</taxon>
        <taxon>Pseudomonadota</taxon>
        <taxon>Alphaproteobacteria</taxon>
        <taxon>Sphingomonadales</taxon>
        <taxon>Sphingomonadaceae</taxon>
        <taxon>Sphingobium</taxon>
    </lineage>
</organism>
<comment type="caution">
    <text evidence="4">The sequence shown here is derived from an EMBL/GenBank/DDBJ whole genome shotgun (WGS) entry which is preliminary data.</text>
</comment>
<dbReference type="Gene3D" id="3.90.245.10">
    <property type="entry name" value="Ribonucleoside hydrolase-like"/>
    <property type="match status" value="1"/>
</dbReference>
<accession>T0GRR4</accession>
<reference evidence="4 5" key="1">
    <citation type="journal article" date="2013" name="Genome Announc.">
        <title>Draft Genome Sequence of Sphingobium quisquiliarum Strain P25T, a Novel Hexachlorocyclohexane (HCH)-Degrading Bacterium Isolated from an HCH Dumpsite.</title>
        <authorList>
            <person name="Kumar Singh A."/>
            <person name="Sangwan N."/>
            <person name="Sharma A."/>
            <person name="Gupta V."/>
            <person name="Khurana J.P."/>
            <person name="Lal R."/>
        </authorList>
    </citation>
    <scope>NUCLEOTIDE SEQUENCE [LARGE SCALE GENOMIC DNA]</scope>
    <source>
        <strain evidence="4 5">P25</strain>
    </source>
</reference>
<dbReference type="Proteomes" id="UP000015525">
    <property type="component" value="Unassembled WGS sequence"/>
</dbReference>
<dbReference type="GO" id="GO:0005829">
    <property type="term" value="C:cytosol"/>
    <property type="evidence" value="ECO:0007669"/>
    <property type="project" value="TreeGrafter"/>
</dbReference>
<evidence type="ECO:0000259" key="3">
    <source>
        <dbReference type="Pfam" id="PF01156"/>
    </source>
</evidence>
<evidence type="ECO:0000256" key="1">
    <source>
        <dbReference type="ARBA" id="ARBA00022801"/>
    </source>
</evidence>
<dbReference type="InterPro" id="IPR036452">
    <property type="entry name" value="Ribo_hydro-like"/>
</dbReference>
<evidence type="ECO:0000313" key="5">
    <source>
        <dbReference type="Proteomes" id="UP000015525"/>
    </source>
</evidence>
<dbReference type="GO" id="GO:0006152">
    <property type="term" value="P:purine nucleoside catabolic process"/>
    <property type="evidence" value="ECO:0007669"/>
    <property type="project" value="TreeGrafter"/>
</dbReference>
<feature type="domain" description="Inosine/uridine-preferring nucleoside hydrolase" evidence="3">
    <location>
        <begin position="53"/>
        <end position="262"/>
    </location>
</feature>
<dbReference type="EMBL" id="ATHO01000135">
    <property type="protein sequence ID" value="EQB03342.1"/>
    <property type="molecule type" value="Genomic_DNA"/>
</dbReference>
<dbReference type="PANTHER" id="PTHR12304">
    <property type="entry name" value="INOSINE-URIDINE PREFERRING NUCLEOSIDE HYDROLASE"/>
    <property type="match status" value="1"/>
</dbReference>
<dbReference type="PATRIC" id="fig|1329909.3.peg.2860"/>
<dbReference type="SUPFAM" id="SSF53590">
    <property type="entry name" value="Nucleoside hydrolase"/>
    <property type="match status" value="1"/>
</dbReference>
<protein>
    <recommendedName>
        <fullName evidence="3">Inosine/uridine-preferring nucleoside hydrolase domain-containing protein</fullName>
    </recommendedName>
</protein>
<dbReference type="GO" id="GO:0008477">
    <property type="term" value="F:purine nucleosidase activity"/>
    <property type="evidence" value="ECO:0007669"/>
    <property type="project" value="TreeGrafter"/>
</dbReference>
<evidence type="ECO:0000256" key="2">
    <source>
        <dbReference type="ARBA" id="ARBA00023295"/>
    </source>
</evidence>
<dbReference type="RefSeq" id="WP_021239086.1">
    <property type="nucleotide sequence ID" value="NZ_ATHO01000135.1"/>
</dbReference>
<dbReference type="InterPro" id="IPR023186">
    <property type="entry name" value="IUNH"/>
</dbReference>
<keyword evidence="2" id="KW-0326">Glycosidase</keyword>
<dbReference type="PANTHER" id="PTHR12304:SF4">
    <property type="entry name" value="URIDINE NUCLEOSIDASE"/>
    <property type="match status" value="1"/>
</dbReference>
<evidence type="ECO:0000313" key="4">
    <source>
        <dbReference type="EMBL" id="EQB03342.1"/>
    </source>
</evidence>
<dbReference type="AlphaFoldDB" id="T0GRR4"/>
<dbReference type="Pfam" id="PF01156">
    <property type="entry name" value="IU_nuc_hydro"/>
    <property type="match status" value="1"/>
</dbReference>